<reference evidence="1" key="1">
    <citation type="submission" date="2021-01" db="EMBL/GenBank/DDBJ databases">
        <title>Whole genome shotgun sequence of Sphaerisporangium rufum NBRC 109079.</title>
        <authorList>
            <person name="Komaki H."/>
            <person name="Tamura T."/>
        </authorList>
    </citation>
    <scope>NUCLEOTIDE SEQUENCE</scope>
    <source>
        <strain evidence="1">NBRC 109079</strain>
    </source>
</reference>
<gene>
    <name evidence="1" type="ORF">Sru01_06770</name>
</gene>
<dbReference type="Proteomes" id="UP000655287">
    <property type="component" value="Unassembled WGS sequence"/>
</dbReference>
<evidence type="ECO:0008006" key="3">
    <source>
        <dbReference type="Google" id="ProtNLM"/>
    </source>
</evidence>
<dbReference type="EMBL" id="BOOU01000010">
    <property type="protein sequence ID" value="GII75695.1"/>
    <property type="molecule type" value="Genomic_DNA"/>
</dbReference>
<evidence type="ECO:0000313" key="2">
    <source>
        <dbReference type="Proteomes" id="UP000655287"/>
    </source>
</evidence>
<accession>A0A919R255</accession>
<organism evidence="1 2">
    <name type="scientific">Sphaerisporangium rufum</name>
    <dbReference type="NCBI Taxonomy" id="1381558"/>
    <lineage>
        <taxon>Bacteria</taxon>
        <taxon>Bacillati</taxon>
        <taxon>Actinomycetota</taxon>
        <taxon>Actinomycetes</taxon>
        <taxon>Streptosporangiales</taxon>
        <taxon>Streptosporangiaceae</taxon>
        <taxon>Sphaerisporangium</taxon>
    </lineage>
</organism>
<proteinExistence type="predicted"/>
<keyword evidence="2" id="KW-1185">Reference proteome</keyword>
<protein>
    <recommendedName>
        <fullName evidence="3">Ribbon-helix-helix protein, CopG family</fullName>
    </recommendedName>
</protein>
<dbReference type="RefSeq" id="WP_203982349.1">
    <property type="nucleotide sequence ID" value="NZ_BOOU01000010.1"/>
</dbReference>
<sequence length="112" mass="12467">MTEYRGDWPPDDVDLTLDDASDVDLETEAVYDRRGNRIDQAYVDAAVDHVRRSVGRPSLSAPGEWSPQVTFRLTAEEKAAARALAERQGKTVSQLAREAFAQYIHDHGDHAA</sequence>
<comment type="caution">
    <text evidence="1">The sequence shown here is derived from an EMBL/GenBank/DDBJ whole genome shotgun (WGS) entry which is preliminary data.</text>
</comment>
<evidence type="ECO:0000313" key="1">
    <source>
        <dbReference type="EMBL" id="GII75695.1"/>
    </source>
</evidence>
<name>A0A919R255_9ACTN</name>
<dbReference type="AlphaFoldDB" id="A0A919R255"/>